<proteinExistence type="predicted"/>
<evidence type="ECO:0000313" key="1">
    <source>
        <dbReference type="EMBL" id="OHG67962.1"/>
    </source>
</evidence>
<dbReference type="AlphaFoldDB" id="A0A1S0ZIM2"/>
<dbReference type="EMBL" id="MLZC01000003">
    <property type="protein sequence ID" value="OHG67962.1"/>
    <property type="molecule type" value="Genomic_DNA"/>
</dbReference>
<name>A0A1S0ZIM2_SALET</name>
<sequence length="452" mass="51639">MPNNYHQYIEDVSDDIKTCLEGMGCQPILFVGSGLTKRYLSGPNWEELLQQLANECPNIDKRFAYYKQKYPELIDIGSVFSDSYNEWAWSDGENEFPAELFDAGNEPSIYFKYKVSSIFNSLLQEKEIIDNGEIELLRKIHPHSIITTNYDKLLESIYPEFTPIIGQKILYANHGSIGEILKIHGCCSTPESIIINRDDYDDFIKKKKYLSAKLLTFFAEHPLLFIGYSAEDSNIKNILSDIDELLSENGDVIPNIYILEWTGKQNESEYPRRERLIQVSANKSIRIKSIVANDFSWVFSAFGANRALDNINPKLLRALLARTYDLVRTDIPRNPVQVDYRVLSSISESEGELAKLYGIATSSDGMAFNASYPFTLTTLGQSLGFKGWHDANKLLEVVKNITGVDIKTFDNKYHYAIMNGDEIQSHRYSNYLRELLEKVRDGEEFELGIKAP</sequence>
<protein>
    <submittedName>
        <fullName evidence="1">SIR2 family protein</fullName>
    </submittedName>
</protein>
<accession>A0A1S0ZIM2</accession>
<dbReference type="Pfam" id="PF13289">
    <property type="entry name" value="SIR2_2"/>
    <property type="match status" value="1"/>
</dbReference>
<comment type="caution">
    <text evidence="1">The sequence shown here is derived from an EMBL/GenBank/DDBJ whole genome shotgun (WGS) entry which is preliminary data.</text>
</comment>
<organism evidence="1">
    <name type="scientific">Salmonella enterica subsp. enterica serovar Saintpaul</name>
    <dbReference type="NCBI Taxonomy" id="90105"/>
    <lineage>
        <taxon>Bacteria</taxon>
        <taxon>Pseudomonadati</taxon>
        <taxon>Pseudomonadota</taxon>
        <taxon>Gammaproteobacteria</taxon>
        <taxon>Enterobacterales</taxon>
        <taxon>Enterobacteriaceae</taxon>
        <taxon>Salmonella</taxon>
    </lineage>
</organism>
<reference evidence="1" key="1">
    <citation type="submission" date="2016-09" db="EMBL/GenBank/DDBJ databases">
        <title>Whole genome sequencing of Salmonella enterica.</title>
        <authorList>
            <person name="Bell R."/>
        </authorList>
    </citation>
    <scope>NUCLEOTIDE SEQUENCE [LARGE SCALE GENOMIC DNA]</scope>
    <source>
        <strain evidence="1">CFSAN044978</strain>
    </source>
</reference>
<gene>
    <name evidence="1" type="ORF">A7T00_09465</name>
</gene>
<dbReference type="RefSeq" id="WP_024792746.1">
    <property type="nucleotide sequence ID" value="NZ_QWDP01000003.1"/>
</dbReference>